<keyword evidence="4 9" id="KW-0489">Methyltransferase</keyword>
<reference evidence="12 13" key="1">
    <citation type="submission" date="2017-05" db="EMBL/GenBank/DDBJ databases">
        <title>Biotechnological potential of actinobacteria isolated from South African environments.</title>
        <authorList>
            <person name="Le Roes-Hill M."/>
            <person name="Prins A."/>
            <person name="Durrell K.A."/>
        </authorList>
    </citation>
    <scope>NUCLEOTIDE SEQUENCE [LARGE SCALE GENOMIC DNA]</scope>
    <source>
        <strain evidence="12">M26</strain>
    </source>
</reference>
<name>A0A243QKB7_9ACTN</name>
<evidence type="ECO:0000256" key="1">
    <source>
        <dbReference type="ARBA" id="ARBA00001286"/>
    </source>
</evidence>
<feature type="domain" description="Methylated-DNA-[protein]-cysteine S-methyltransferase DNA binding" evidence="10">
    <location>
        <begin position="129"/>
        <end position="207"/>
    </location>
</feature>
<dbReference type="AlphaFoldDB" id="A0A243QKB7"/>
<comment type="miscellaneous">
    <text evidence="9">This enzyme catalyzes only one turnover and therefore is not strictly catalytic. According to one definition, an enzyme is a biocatalyst that acts repeatedly and over many reaction cycles.</text>
</comment>
<dbReference type="InterPro" id="IPR036631">
    <property type="entry name" value="MGMT_N_sf"/>
</dbReference>
<comment type="catalytic activity">
    <reaction evidence="8 9">
        <text>a 6-O-methyl-2'-deoxyguanosine in DNA + L-cysteinyl-[protein] = S-methyl-L-cysteinyl-[protein] + a 2'-deoxyguanosine in DNA</text>
        <dbReference type="Rhea" id="RHEA:24000"/>
        <dbReference type="Rhea" id="RHEA-COMP:10131"/>
        <dbReference type="Rhea" id="RHEA-COMP:10132"/>
        <dbReference type="Rhea" id="RHEA-COMP:11367"/>
        <dbReference type="Rhea" id="RHEA-COMP:11368"/>
        <dbReference type="ChEBI" id="CHEBI:29950"/>
        <dbReference type="ChEBI" id="CHEBI:82612"/>
        <dbReference type="ChEBI" id="CHEBI:85445"/>
        <dbReference type="ChEBI" id="CHEBI:85448"/>
        <dbReference type="EC" id="2.1.1.63"/>
    </reaction>
</comment>
<dbReference type="InterPro" id="IPR036388">
    <property type="entry name" value="WH-like_DNA-bd_sf"/>
</dbReference>
<keyword evidence="5 9" id="KW-0808">Transferase</keyword>
<keyword evidence="7 9" id="KW-0234">DNA repair</keyword>
<dbReference type="InterPro" id="IPR008332">
    <property type="entry name" value="MethylG_MeTrfase_N"/>
</dbReference>
<dbReference type="FunFam" id="1.10.10.10:FF:000214">
    <property type="entry name" value="Methylated-DNA--protein-cysteine methyltransferase"/>
    <property type="match status" value="1"/>
</dbReference>
<dbReference type="InterPro" id="IPR023546">
    <property type="entry name" value="MGMT"/>
</dbReference>
<dbReference type="GO" id="GO:0032259">
    <property type="term" value="P:methylation"/>
    <property type="evidence" value="ECO:0007669"/>
    <property type="project" value="UniProtKB-KW"/>
</dbReference>
<dbReference type="Pfam" id="PF02870">
    <property type="entry name" value="Methyltransf_1N"/>
    <property type="match status" value="1"/>
</dbReference>
<evidence type="ECO:0000256" key="5">
    <source>
        <dbReference type="ARBA" id="ARBA00022679"/>
    </source>
</evidence>
<organism evidence="12 13">
    <name type="scientific">Streptosporangium minutum</name>
    <dbReference type="NCBI Taxonomy" id="569862"/>
    <lineage>
        <taxon>Bacteria</taxon>
        <taxon>Bacillati</taxon>
        <taxon>Actinomycetota</taxon>
        <taxon>Actinomycetes</taxon>
        <taxon>Streptosporangiales</taxon>
        <taxon>Streptosporangiaceae</taxon>
        <taxon>Streptosporangium</taxon>
    </lineage>
</organism>
<dbReference type="Gene3D" id="3.30.160.70">
    <property type="entry name" value="Methylated DNA-protein cysteine methyltransferase domain"/>
    <property type="match status" value="1"/>
</dbReference>
<dbReference type="NCBIfam" id="TIGR00589">
    <property type="entry name" value="ogt"/>
    <property type="match status" value="1"/>
</dbReference>
<evidence type="ECO:0000256" key="9">
    <source>
        <dbReference type="HAMAP-Rule" id="MF_00772"/>
    </source>
</evidence>
<keyword evidence="6 9" id="KW-0227">DNA damage</keyword>
<dbReference type="Gene3D" id="1.10.10.10">
    <property type="entry name" value="Winged helix-like DNA-binding domain superfamily/Winged helix DNA-binding domain"/>
    <property type="match status" value="1"/>
</dbReference>
<feature type="domain" description="Methylguanine DNA methyltransferase ribonuclease-like" evidence="11">
    <location>
        <begin position="47"/>
        <end position="123"/>
    </location>
</feature>
<comment type="function">
    <text evidence="9">Involved in the cellular defense against the biological effects of O6-methylguanine (O6-MeG) and O4-methylthymine (O4-MeT) in DNA. Repairs the methylated nucleobase in DNA by stoichiometrically transferring the methyl group to a cysteine residue in the enzyme. This is a suicide reaction: the enzyme is irreversibly inactivated.</text>
</comment>
<evidence type="ECO:0000259" key="11">
    <source>
        <dbReference type="Pfam" id="PF02870"/>
    </source>
</evidence>
<feature type="active site" description="Nucleophile; methyl group acceptor" evidence="9">
    <location>
        <position position="179"/>
    </location>
</feature>
<keyword evidence="3 9" id="KW-0963">Cytoplasm</keyword>
<dbReference type="SUPFAM" id="SSF46767">
    <property type="entry name" value="Methylated DNA-protein cysteine methyltransferase, C-terminal domain"/>
    <property type="match status" value="1"/>
</dbReference>
<evidence type="ECO:0000256" key="4">
    <source>
        <dbReference type="ARBA" id="ARBA00022603"/>
    </source>
</evidence>
<dbReference type="Proteomes" id="UP000194761">
    <property type="component" value="Unassembled WGS sequence"/>
</dbReference>
<dbReference type="InterPro" id="IPR014048">
    <property type="entry name" value="MethylDNA_cys_MeTrfase_DNA-bd"/>
</dbReference>
<dbReference type="GO" id="GO:0006307">
    <property type="term" value="P:DNA alkylation repair"/>
    <property type="evidence" value="ECO:0007669"/>
    <property type="project" value="UniProtKB-UniRule"/>
</dbReference>
<evidence type="ECO:0000256" key="3">
    <source>
        <dbReference type="ARBA" id="ARBA00022490"/>
    </source>
</evidence>
<dbReference type="EMBL" id="NGFP01000357">
    <property type="protein sequence ID" value="OUC82555.1"/>
    <property type="molecule type" value="Genomic_DNA"/>
</dbReference>
<dbReference type="GO" id="GO:0003908">
    <property type="term" value="F:methylated-DNA-[protein]-cysteine S-methyltransferase activity"/>
    <property type="evidence" value="ECO:0007669"/>
    <property type="project" value="UniProtKB-UniRule"/>
</dbReference>
<keyword evidence="13" id="KW-1185">Reference proteome</keyword>
<comment type="subcellular location">
    <subcellularLocation>
        <location evidence="9">Cytoplasm</location>
    </subcellularLocation>
</comment>
<accession>A0A243QKB7</accession>
<dbReference type="InterPro" id="IPR001497">
    <property type="entry name" value="MethylDNA_cys_MeTrfase_AS"/>
</dbReference>
<evidence type="ECO:0000259" key="10">
    <source>
        <dbReference type="Pfam" id="PF01035"/>
    </source>
</evidence>
<evidence type="ECO:0000313" key="13">
    <source>
        <dbReference type="Proteomes" id="UP000194761"/>
    </source>
</evidence>
<comment type="catalytic activity">
    <reaction evidence="1 9">
        <text>a 4-O-methyl-thymidine in DNA + L-cysteinyl-[protein] = a thymidine in DNA + S-methyl-L-cysteinyl-[protein]</text>
        <dbReference type="Rhea" id="RHEA:53428"/>
        <dbReference type="Rhea" id="RHEA-COMP:10131"/>
        <dbReference type="Rhea" id="RHEA-COMP:10132"/>
        <dbReference type="Rhea" id="RHEA-COMP:13555"/>
        <dbReference type="Rhea" id="RHEA-COMP:13556"/>
        <dbReference type="ChEBI" id="CHEBI:29950"/>
        <dbReference type="ChEBI" id="CHEBI:82612"/>
        <dbReference type="ChEBI" id="CHEBI:137386"/>
        <dbReference type="ChEBI" id="CHEBI:137387"/>
        <dbReference type="EC" id="2.1.1.63"/>
    </reaction>
</comment>
<dbReference type="InterPro" id="IPR036217">
    <property type="entry name" value="MethylDNA_cys_MeTrfase_DNAb"/>
</dbReference>
<dbReference type="PANTHER" id="PTHR10815:SF5">
    <property type="entry name" value="METHYLATED-DNA--PROTEIN-CYSTEINE METHYLTRANSFERASE"/>
    <property type="match status" value="1"/>
</dbReference>
<protein>
    <recommendedName>
        <fullName evidence="9">Methylated-DNA--protein-cysteine methyltransferase</fullName>
        <ecNumber evidence="9">2.1.1.63</ecNumber>
    </recommendedName>
    <alternativeName>
        <fullName evidence="9">6-O-methylguanine-DNA methyltransferase</fullName>
        <shortName evidence="9">MGMT</shortName>
    </alternativeName>
    <alternativeName>
        <fullName evidence="9">O-6-methylguanine-DNA-alkyltransferase</fullName>
    </alternativeName>
</protein>
<dbReference type="SUPFAM" id="SSF53155">
    <property type="entry name" value="Methylated DNA-protein cysteine methyltransferase domain"/>
    <property type="match status" value="1"/>
</dbReference>
<gene>
    <name evidence="12" type="ORF">CA984_41180</name>
</gene>
<dbReference type="GO" id="GO:0005737">
    <property type="term" value="C:cytoplasm"/>
    <property type="evidence" value="ECO:0007669"/>
    <property type="project" value="UniProtKB-SubCell"/>
</dbReference>
<evidence type="ECO:0000313" key="12">
    <source>
        <dbReference type="EMBL" id="OUC82555.1"/>
    </source>
</evidence>
<evidence type="ECO:0000256" key="6">
    <source>
        <dbReference type="ARBA" id="ARBA00022763"/>
    </source>
</evidence>
<dbReference type="CDD" id="cd06445">
    <property type="entry name" value="ATase"/>
    <property type="match status" value="1"/>
</dbReference>
<evidence type="ECO:0000256" key="7">
    <source>
        <dbReference type="ARBA" id="ARBA00023204"/>
    </source>
</evidence>
<dbReference type="RefSeq" id="WP_207621235.1">
    <property type="nucleotide sequence ID" value="NZ_NGFP01000357.1"/>
</dbReference>
<comment type="similarity">
    <text evidence="2 9">Belongs to the MGMT family.</text>
</comment>
<dbReference type="PANTHER" id="PTHR10815">
    <property type="entry name" value="METHYLATED-DNA--PROTEIN-CYSTEINE METHYLTRANSFERASE"/>
    <property type="match status" value="1"/>
</dbReference>
<dbReference type="HAMAP" id="MF_00772">
    <property type="entry name" value="OGT"/>
    <property type="match status" value="1"/>
</dbReference>
<dbReference type="Pfam" id="PF01035">
    <property type="entry name" value="DNA_binding_1"/>
    <property type="match status" value="1"/>
</dbReference>
<dbReference type="PROSITE" id="PS00374">
    <property type="entry name" value="MGMT"/>
    <property type="match status" value="1"/>
</dbReference>
<sequence>MTTTPPKPVDGGDELFGRLPQTDQATQDRLHARLAAAAQQAGILDVAYRTLDTPVGPLLLAATEHGLVRVAYASEDHDKVLDRLAETVSSRLLRAPARLDAAARQLEEYFTGRRSLFDLPLDLRLARGFRREVLSHLRDITYGTTASYAAVATAAGSPRAVRAVGTACATNPLPVIVPCHRVIRSDGAIGHYVGGAEAKKTLLTLEATP</sequence>
<evidence type="ECO:0000256" key="8">
    <source>
        <dbReference type="ARBA" id="ARBA00049348"/>
    </source>
</evidence>
<evidence type="ECO:0000256" key="2">
    <source>
        <dbReference type="ARBA" id="ARBA00008711"/>
    </source>
</evidence>
<proteinExistence type="inferred from homology"/>
<comment type="caution">
    <text evidence="12">The sequence shown here is derived from an EMBL/GenBank/DDBJ whole genome shotgun (WGS) entry which is preliminary data.</text>
</comment>
<dbReference type="EC" id="2.1.1.63" evidence="9"/>